<dbReference type="InterPro" id="IPR040837">
    <property type="entry name" value="Bact_RF_family7"/>
</dbReference>
<organism evidence="1 2">
    <name type="scientific">Robiginitalea biformata (strain ATCC BAA-864 / DSM 15991 / KCTC 12146 / HTCC2501)</name>
    <dbReference type="NCBI Taxonomy" id="313596"/>
    <lineage>
        <taxon>Bacteria</taxon>
        <taxon>Pseudomonadati</taxon>
        <taxon>Bacteroidota</taxon>
        <taxon>Flavobacteriia</taxon>
        <taxon>Flavobacteriales</taxon>
        <taxon>Flavobacteriaceae</taxon>
        <taxon>Robiginitalea</taxon>
    </lineage>
</organism>
<protein>
    <submittedName>
        <fullName evidence="1">Uncharacterized protein</fullName>
    </submittedName>
</protein>
<reference evidence="1 2" key="1">
    <citation type="journal article" date="2009" name="J. Bacteriol.">
        <title>Complete genome sequence of Robiginitalea biformata HTCC2501.</title>
        <authorList>
            <person name="Oh H.M."/>
            <person name="Giovannoni S.J."/>
            <person name="Lee K."/>
            <person name="Ferriera S."/>
            <person name="Johnson J."/>
            <person name="Cho J.C."/>
        </authorList>
    </citation>
    <scope>NUCLEOTIDE SEQUENCE [LARGE SCALE GENOMIC DNA]</scope>
    <source>
        <strain evidence="2">ATCC BAA-864 / HTCC2501 / KCTC 12146</strain>
    </source>
</reference>
<keyword evidence="2" id="KW-1185">Reference proteome</keyword>
<dbReference type="HOGENOM" id="CLU_044180_2_0_10"/>
<dbReference type="AlphaFoldDB" id="A4CJE8"/>
<dbReference type="Pfam" id="PF18849">
    <property type="entry name" value="baeRF_family7"/>
    <property type="match status" value="1"/>
</dbReference>
<dbReference type="Proteomes" id="UP000009049">
    <property type="component" value="Chromosome"/>
</dbReference>
<gene>
    <name evidence="1" type="ordered locus">RB2501_09140</name>
</gene>
<dbReference type="OrthoDB" id="4393931at2"/>
<proteinExistence type="predicted"/>
<accession>A4CJE8</accession>
<dbReference type="eggNOG" id="COG1503">
    <property type="taxonomic scope" value="Bacteria"/>
</dbReference>
<dbReference type="EMBL" id="CP001712">
    <property type="protein sequence ID" value="EAR17056.1"/>
    <property type="molecule type" value="Genomic_DNA"/>
</dbReference>
<evidence type="ECO:0000313" key="1">
    <source>
        <dbReference type="EMBL" id="EAR17056.1"/>
    </source>
</evidence>
<dbReference type="RefSeq" id="WP_015753812.1">
    <property type="nucleotide sequence ID" value="NC_013222.1"/>
</dbReference>
<dbReference type="STRING" id="313596.RB2501_09140"/>
<evidence type="ECO:0000313" key="2">
    <source>
        <dbReference type="Proteomes" id="UP000009049"/>
    </source>
</evidence>
<dbReference type="KEGG" id="rbi:RB2501_09140"/>
<sequence length="384" mass="44025">MTLLTKEEVIELSGMHAPTCISIYIPTHRSGQEVLEKKDPLALKNQLKEVSQKLTEQGYSDREIEAMLEPATELLEDTEFWRHQSDGLALFLSEGYFKKFTLPLEFEPAHYVSNGFYLVPMMPILTGDGRYFILTLDLEGVKLYEGTRYSITEVVVDDLTPSRLQDRVGYDYEEKFLQFRSQQEGSGHALFHGHGEGEADHKNEILRYFRAVNDGLMQLLHDEQQPLVVVCLDYLFPIYREANDYQHLMESHIAINPEDLDVLSLHDRTWNLVAPHFETERKAKAGSYQQALGSKKATPDIRDIVPAALDGRVEALFLREGEDTWGLYNREARETKIHEEPREASVSLFNLAAGETYRQSGTVYVLPDEEMPDEHSAVCALFRY</sequence>
<name>A4CJE8_ROBBH</name>